<dbReference type="SUPFAM" id="SSF52540">
    <property type="entry name" value="P-loop containing nucleoside triphosphate hydrolases"/>
    <property type="match status" value="1"/>
</dbReference>
<evidence type="ECO:0000256" key="5">
    <source>
        <dbReference type="ARBA" id="ARBA00022989"/>
    </source>
</evidence>
<keyword evidence="3" id="KW-0547">Nucleotide-binding</keyword>
<comment type="caution">
    <text evidence="10">The sequence shown here is derived from an EMBL/GenBank/DDBJ whole genome shotgun (WGS) entry which is preliminary data.</text>
</comment>
<feature type="domain" description="ABC transporter" evidence="8">
    <location>
        <begin position="340"/>
        <end position="574"/>
    </location>
</feature>
<dbReference type="GO" id="GO:0005886">
    <property type="term" value="C:plasma membrane"/>
    <property type="evidence" value="ECO:0007669"/>
    <property type="project" value="UniProtKB-SubCell"/>
</dbReference>
<dbReference type="Proteomes" id="UP000229554">
    <property type="component" value="Unassembled WGS sequence"/>
</dbReference>
<protein>
    <submittedName>
        <fullName evidence="10">Iron ABC transporter ATP-binding protein</fullName>
    </submittedName>
</protein>
<dbReference type="PROSITE" id="PS00211">
    <property type="entry name" value="ABC_TRANSPORTER_1"/>
    <property type="match status" value="1"/>
</dbReference>
<dbReference type="Pfam" id="PF00005">
    <property type="entry name" value="ABC_tran"/>
    <property type="match status" value="1"/>
</dbReference>
<dbReference type="Pfam" id="PF00664">
    <property type="entry name" value="ABC_membrane"/>
    <property type="match status" value="1"/>
</dbReference>
<dbReference type="InterPro" id="IPR003439">
    <property type="entry name" value="ABC_transporter-like_ATP-bd"/>
</dbReference>
<dbReference type="GO" id="GO:0140359">
    <property type="term" value="F:ABC-type transporter activity"/>
    <property type="evidence" value="ECO:0007669"/>
    <property type="project" value="InterPro"/>
</dbReference>
<keyword evidence="4 10" id="KW-0067">ATP-binding</keyword>
<gene>
    <name evidence="10" type="ORF">COU88_03390</name>
</gene>
<evidence type="ECO:0000256" key="2">
    <source>
        <dbReference type="ARBA" id="ARBA00022692"/>
    </source>
</evidence>
<feature type="transmembrane region" description="Helical" evidence="7">
    <location>
        <begin position="249"/>
        <end position="267"/>
    </location>
</feature>
<evidence type="ECO:0000256" key="6">
    <source>
        <dbReference type="ARBA" id="ARBA00023136"/>
    </source>
</evidence>
<evidence type="ECO:0000256" key="1">
    <source>
        <dbReference type="ARBA" id="ARBA00004651"/>
    </source>
</evidence>
<dbReference type="InterPro" id="IPR017871">
    <property type="entry name" value="ABC_transporter-like_CS"/>
</dbReference>
<dbReference type="GO" id="GO:0016887">
    <property type="term" value="F:ATP hydrolysis activity"/>
    <property type="evidence" value="ECO:0007669"/>
    <property type="project" value="InterPro"/>
</dbReference>
<keyword evidence="6 7" id="KW-0472">Membrane</keyword>
<dbReference type="Gene3D" id="1.20.1560.10">
    <property type="entry name" value="ABC transporter type 1, transmembrane domain"/>
    <property type="match status" value="1"/>
</dbReference>
<reference evidence="11" key="1">
    <citation type="submission" date="2017-09" db="EMBL/GenBank/DDBJ databases">
        <title>Depth-based differentiation of microbial function through sediment-hosted aquifers and enrichment of novel symbionts in the deep terrestrial subsurface.</title>
        <authorList>
            <person name="Probst A.J."/>
            <person name="Ladd B."/>
            <person name="Jarett J.K."/>
            <person name="Geller-Mcgrath D.E."/>
            <person name="Sieber C.M.K."/>
            <person name="Emerson J.B."/>
            <person name="Anantharaman K."/>
            <person name="Thomas B.C."/>
            <person name="Malmstrom R."/>
            <person name="Stieglmeier M."/>
            <person name="Klingl A."/>
            <person name="Woyke T."/>
            <person name="Ryan C.M."/>
            <person name="Banfield J.F."/>
        </authorList>
    </citation>
    <scope>NUCLEOTIDE SEQUENCE [LARGE SCALE GENOMIC DNA]</scope>
</reference>
<feature type="transmembrane region" description="Helical" evidence="7">
    <location>
        <begin position="165"/>
        <end position="182"/>
    </location>
</feature>
<dbReference type="PANTHER" id="PTHR24221">
    <property type="entry name" value="ATP-BINDING CASSETTE SUB-FAMILY B"/>
    <property type="match status" value="1"/>
</dbReference>
<dbReference type="Gene3D" id="3.40.50.300">
    <property type="entry name" value="P-loop containing nucleotide triphosphate hydrolases"/>
    <property type="match status" value="1"/>
</dbReference>
<evidence type="ECO:0000259" key="8">
    <source>
        <dbReference type="PROSITE" id="PS50893"/>
    </source>
</evidence>
<feature type="transmembrane region" description="Helical" evidence="7">
    <location>
        <begin position="141"/>
        <end position="159"/>
    </location>
</feature>
<evidence type="ECO:0000256" key="7">
    <source>
        <dbReference type="SAM" id="Phobius"/>
    </source>
</evidence>
<comment type="subcellular location">
    <subcellularLocation>
        <location evidence="1">Cell membrane</location>
        <topology evidence="1">Multi-pass membrane protein</topology>
    </subcellularLocation>
</comment>
<dbReference type="CDD" id="cd07346">
    <property type="entry name" value="ABC_6TM_exporters"/>
    <property type="match status" value="1"/>
</dbReference>
<name>A0A2M8KS78_9BACT</name>
<sequence>MKNIAKIIKISKPLHTLVYILASLILIGAVLDLISPILSKYAVDIIGAKISGHGGNINSLIQLVIAIFAMSLLSTITNTFTDRLGDHFAGKLRQFLTEKFYFKILTLPQTYFDSEISGKIVNQLNRGIVTIQTFANTASNFMLPTIVQTVFTIALMAYYNLSIALFTALIFPIYLTLSYYSTKKWGVKEVKKNKIEDYTRGRIREVIGNMRLVKGFNTQQSEYNKISQKLIDINAIYSRQSTTFHLFDFLRNFSLITVLGIVTYIVFYQTFNGLLTLSEMVLIIQLLNQARRPLFAMSFILTQIQTAESGSKEFLEILDLPSTELFEKPYPQAFVKNPTIEFRNVNFSYQDSSKVLKNISFTIDKNEKIALVGHSGVGKTTLINLILKLYEPTKGSILLDGKKYSQLTHNFIRHNMSLVFQESELFSTTILENVAYGKPDSSETAVVQALTLANAYDFVMKLPKKLHSTIGERGVRLSGGQKQRIQIARAILTNAPILILDEATSNLDSHSEHEVQKGLENLMKKKLVIMIAHRLSTIQNVDRIIVLDENGIADQGSPKILAERPGIYSNLLKYQLEGNKKLLKEYDIF</sequence>
<feature type="domain" description="ABC transmembrane type-1" evidence="9">
    <location>
        <begin position="20"/>
        <end position="306"/>
    </location>
</feature>
<evidence type="ECO:0000313" key="10">
    <source>
        <dbReference type="EMBL" id="PJE62739.1"/>
    </source>
</evidence>
<dbReference type="InterPro" id="IPR027417">
    <property type="entry name" value="P-loop_NTPase"/>
</dbReference>
<dbReference type="InterPro" id="IPR036640">
    <property type="entry name" value="ABC1_TM_sf"/>
</dbReference>
<evidence type="ECO:0000259" key="9">
    <source>
        <dbReference type="PROSITE" id="PS50929"/>
    </source>
</evidence>
<dbReference type="PROSITE" id="PS50893">
    <property type="entry name" value="ABC_TRANSPORTER_2"/>
    <property type="match status" value="1"/>
</dbReference>
<dbReference type="PROSITE" id="PS50929">
    <property type="entry name" value="ABC_TM1F"/>
    <property type="match status" value="1"/>
</dbReference>
<dbReference type="GO" id="GO:0005524">
    <property type="term" value="F:ATP binding"/>
    <property type="evidence" value="ECO:0007669"/>
    <property type="project" value="UniProtKB-KW"/>
</dbReference>
<dbReference type="FunFam" id="3.40.50.300:FF:000218">
    <property type="entry name" value="Multidrug ABC transporter ATP-binding protein"/>
    <property type="match status" value="1"/>
</dbReference>
<accession>A0A2M8KS78</accession>
<evidence type="ECO:0000313" key="11">
    <source>
        <dbReference type="Proteomes" id="UP000229554"/>
    </source>
</evidence>
<dbReference type="SUPFAM" id="SSF90123">
    <property type="entry name" value="ABC transporter transmembrane region"/>
    <property type="match status" value="1"/>
</dbReference>
<proteinExistence type="predicted"/>
<keyword evidence="2 7" id="KW-0812">Transmembrane</keyword>
<dbReference type="InterPro" id="IPR003593">
    <property type="entry name" value="AAA+_ATPase"/>
</dbReference>
<organism evidence="10 11">
    <name type="scientific">Candidatus Roizmanbacteria bacterium CG10_big_fil_rev_8_21_14_0_10_39_6</name>
    <dbReference type="NCBI Taxonomy" id="1974853"/>
    <lineage>
        <taxon>Bacteria</taxon>
        <taxon>Candidatus Roizmaniibacteriota</taxon>
    </lineage>
</organism>
<dbReference type="InterPro" id="IPR039421">
    <property type="entry name" value="Type_1_exporter"/>
</dbReference>
<dbReference type="InterPro" id="IPR011527">
    <property type="entry name" value="ABC1_TM_dom"/>
</dbReference>
<dbReference type="EMBL" id="PFED01000134">
    <property type="protein sequence ID" value="PJE62739.1"/>
    <property type="molecule type" value="Genomic_DNA"/>
</dbReference>
<feature type="transmembrane region" description="Helical" evidence="7">
    <location>
        <begin position="59"/>
        <end position="81"/>
    </location>
</feature>
<evidence type="ECO:0000256" key="3">
    <source>
        <dbReference type="ARBA" id="ARBA00022741"/>
    </source>
</evidence>
<dbReference type="PANTHER" id="PTHR24221:SF654">
    <property type="entry name" value="ATP-BINDING CASSETTE SUB-FAMILY B MEMBER 6"/>
    <property type="match status" value="1"/>
</dbReference>
<keyword evidence="5 7" id="KW-1133">Transmembrane helix</keyword>
<dbReference type="SMART" id="SM00382">
    <property type="entry name" value="AAA"/>
    <property type="match status" value="1"/>
</dbReference>
<evidence type="ECO:0000256" key="4">
    <source>
        <dbReference type="ARBA" id="ARBA00022840"/>
    </source>
</evidence>
<feature type="transmembrane region" description="Helical" evidence="7">
    <location>
        <begin position="16"/>
        <end position="39"/>
    </location>
</feature>
<dbReference type="AlphaFoldDB" id="A0A2M8KS78"/>